<sequence>MKEEELISSLDKNELPQHVAIIMDGNGRWAKERGLPRSEGHRVGMEKIREITQICLDFGIKILTMYAFSYQNWKRPTKEVNFLMSRFKRYLDKEVRELNEKKVHFQVIGRTEKLSPSLQDKIKRAMKLTKDNKDLIFNLAISYGGQEEILDTAKVLAREVQRGYLTPEEIDKNLFRQYLYAGNLPYPDLLVRTGGEYRVSNFLLWQIAYTELWITPVLWPDFGRKEFSDALKDYANRVRRFGGIKGE</sequence>
<comment type="function">
    <text evidence="2">Catalyzes the condensation of isopentenyl diphosphate (IPP) with allylic pyrophosphates generating different type of terpenoids.</text>
</comment>
<feature type="binding site" evidence="2">
    <location>
        <position position="192"/>
    </location>
    <ligand>
        <name>substrate</name>
    </ligand>
</feature>
<keyword evidence="2" id="KW-0460">Magnesium</keyword>
<dbReference type="NCBIfam" id="NF011405">
    <property type="entry name" value="PRK14830.1"/>
    <property type="match status" value="1"/>
</dbReference>
<dbReference type="SUPFAM" id="SSF64005">
    <property type="entry name" value="Undecaprenyl diphosphate synthase"/>
    <property type="match status" value="1"/>
</dbReference>
<feature type="binding site" evidence="2">
    <location>
        <position position="41"/>
    </location>
    <ligand>
        <name>substrate</name>
    </ligand>
</feature>
<evidence type="ECO:0000313" key="3">
    <source>
        <dbReference type="EMBL" id="TET08642.1"/>
    </source>
</evidence>
<feature type="active site" description="Proton acceptor" evidence="2">
    <location>
        <position position="72"/>
    </location>
</feature>
<dbReference type="CDD" id="cd00475">
    <property type="entry name" value="Cis_IPPS"/>
    <property type="match status" value="1"/>
</dbReference>
<comment type="subunit">
    <text evidence="2">Homodimer.</text>
</comment>
<comment type="similarity">
    <text evidence="2">Belongs to the UPP synthase family.</text>
</comment>
<keyword evidence="1 2" id="KW-0808">Transferase</keyword>
<dbReference type="GO" id="GO:0045547">
    <property type="term" value="F:ditrans,polycis-polyprenyl diphosphate synthase [(2E,6E)-farnesyl diphosphate specific] activity"/>
    <property type="evidence" value="ECO:0007669"/>
    <property type="project" value="TreeGrafter"/>
</dbReference>
<dbReference type="PANTHER" id="PTHR10291">
    <property type="entry name" value="DEHYDRODOLICHYL DIPHOSPHATE SYNTHASE FAMILY MEMBER"/>
    <property type="match status" value="1"/>
</dbReference>
<dbReference type="Pfam" id="PF01255">
    <property type="entry name" value="Prenyltransf"/>
    <property type="match status" value="1"/>
</dbReference>
<feature type="binding site" evidence="2">
    <location>
        <begin position="25"/>
        <end position="28"/>
    </location>
    <ligand>
        <name>substrate</name>
    </ligand>
</feature>
<feature type="binding site" evidence="2">
    <location>
        <position position="73"/>
    </location>
    <ligand>
        <name>substrate</name>
    </ligand>
</feature>
<evidence type="ECO:0000256" key="1">
    <source>
        <dbReference type="ARBA" id="ARBA00022679"/>
    </source>
</evidence>
<dbReference type="PROSITE" id="PS01066">
    <property type="entry name" value="UPP_SYNTHASE"/>
    <property type="match status" value="1"/>
</dbReference>
<feature type="binding site" evidence="2">
    <location>
        <position position="29"/>
    </location>
    <ligand>
        <name>substrate</name>
    </ligand>
</feature>
<comment type="cofactor">
    <cofactor evidence="2">
        <name>Mg(2+)</name>
        <dbReference type="ChEBI" id="CHEBI:18420"/>
    </cofactor>
    <text evidence="2">Binds 2 magnesium ions per subunit.</text>
</comment>
<dbReference type="NCBIfam" id="TIGR00055">
    <property type="entry name" value="uppS"/>
    <property type="match status" value="1"/>
</dbReference>
<evidence type="ECO:0000256" key="2">
    <source>
        <dbReference type="HAMAP-Rule" id="MF_01139"/>
    </source>
</evidence>
<reference evidence="3 4" key="1">
    <citation type="submission" date="2019-03" db="EMBL/GenBank/DDBJ databases">
        <title>Metabolic potential of uncultured bacteria and archaea associated with petroleum seepage in deep-sea sediments.</title>
        <authorList>
            <person name="Dong X."/>
            <person name="Hubert C."/>
        </authorList>
    </citation>
    <scope>NUCLEOTIDE SEQUENCE [LARGE SCALE GENOMIC DNA]</scope>
    <source>
        <strain evidence="3">E44_bin7</strain>
    </source>
</reference>
<comment type="caution">
    <text evidence="2">Lacks conserved residue(s) required for the propagation of feature annotation.</text>
</comment>
<dbReference type="InterPro" id="IPR001441">
    <property type="entry name" value="UPP_synth-like"/>
</dbReference>
<dbReference type="InterPro" id="IPR018520">
    <property type="entry name" value="UPP_synth-like_CS"/>
</dbReference>
<gene>
    <name evidence="3" type="ORF">E3J84_06020</name>
</gene>
<feature type="active site" evidence="2">
    <location>
        <position position="24"/>
    </location>
</feature>
<dbReference type="EMBL" id="SOKJ01000344">
    <property type="protein sequence ID" value="TET08642.1"/>
    <property type="molecule type" value="Genomic_DNA"/>
</dbReference>
<dbReference type="GO" id="GO:0016094">
    <property type="term" value="P:polyprenol biosynthetic process"/>
    <property type="evidence" value="ECO:0007669"/>
    <property type="project" value="TreeGrafter"/>
</dbReference>
<accession>A0A523RS92</accession>
<comment type="caution">
    <text evidence="3">The sequence shown here is derived from an EMBL/GenBank/DDBJ whole genome shotgun (WGS) entry which is preliminary data.</text>
</comment>
<organism evidence="3 4">
    <name type="scientific">Aerophobetes bacterium</name>
    <dbReference type="NCBI Taxonomy" id="2030807"/>
    <lineage>
        <taxon>Bacteria</taxon>
        <taxon>Candidatus Aerophobota</taxon>
    </lineage>
</organism>
<feature type="binding site" evidence="2">
    <location>
        <position position="24"/>
    </location>
    <ligand>
        <name>Mg(2+)</name>
        <dbReference type="ChEBI" id="CHEBI:18420"/>
    </ligand>
</feature>
<dbReference type="GO" id="GO:0000287">
    <property type="term" value="F:magnesium ion binding"/>
    <property type="evidence" value="ECO:0007669"/>
    <property type="project" value="UniProtKB-UniRule"/>
</dbReference>
<dbReference type="EC" id="2.5.1.-" evidence="2"/>
<proteinExistence type="inferred from homology"/>
<dbReference type="PANTHER" id="PTHR10291:SF0">
    <property type="entry name" value="DEHYDRODOLICHYL DIPHOSPHATE SYNTHASE 2"/>
    <property type="match status" value="1"/>
</dbReference>
<name>A0A523RS92_UNCAE</name>
<keyword evidence="2" id="KW-0479">Metal-binding</keyword>
<dbReference type="InterPro" id="IPR036424">
    <property type="entry name" value="UPP_synth-like_sf"/>
</dbReference>
<feature type="binding site" evidence="2">
    <location>
        <begin position="198"/>
        <end position="200"/>
    </location>
    <ligand>
        <name>substrate</name>
    </ligand>
</feature>
<dbReference type="Gene3D" id="3.40.1180.10">
    <property type="entry name" value="Decaprenyl diphosphate synthase-like"/>
    <property type="match status" value="1"/>
</dbReference>
<protein>
    <recommendedName>
        <fullName evidence="2">Isoprenyl transferase</fullName>
        <ecNumber evidence="2">2.5.1.-</ecNumber>
    </recommendedName>
</protein>
<feature type="binding site" evidence="2">
    <location>
        <position position="37"/>
    </location>
    <ligand>
        <name>substrate</name>
    </ligand>
</feature>
<dbReference type="AlphaFoldDB" id="A0A523RS92"/>
<dbReference type="Proteomes" id="UP000316360">
    <property type="component" value="Unassembled WGS sequence"/>
</dbReference>
<feature type="binding site" evidence="2">
    <location>
        <position position="211"/>
    </location>
    <ligand>
        <name>Mg(2+)</name>
        <dbReference type="ChEBI" id="CHEBI:18420"/>
    </ligand>
</feature>
<dbReference type="FunFam" id="3.40.1180.10:FF:000001">
    <property type="entry name" value="(2E,6E)-farnesyl-diphosphate-specific ditrans,polycis-undecaprenyl-diphosphate synthase"/>
    <property type="match status" value="1"/>
</dbReference>
<feature type="binding site" evidence="2">
    <location>
        <position position="75"/>
    </location>
    <ligand>
        <name>substrate</name>
    </ligand>
</feature>
<dbReference type="HAMAP" id="MF_01139">
    <property type="entry name" value="ISPT"/>
    <property type="match status" value="1"/>
</dbReference>
<evidence type="ECO:0000313" key="4">
    <source>
        <dbReference type="Proteomes" id="UP000316360"/>
    </source>
</evidence>